<dbReference type="KEGG" id="nmes:H9L09_14735"/>
<evidence type="ECO:0008006" key="5">
    <source>
        <dbReference type="Google" id="ProtNLM"/>
    </source>
</evidence>
<evidence type="ECO:0000313" key="3">
    <source>
        <dbReference type="EMBL" id="QNN51789.1"/>
    </source>
</evidence>
<organism evidence="3 4">
    <name type="scientific">Nocardioides mesophilus</name>
    <dbReference type="NCBI Taxonomy" id="433659"/>
    <lineage>
        <taxon>Bacteria</taxon>
        <taxon>Bacillati</taxon>
        <taxon>Actinomycetota</taxon>
        <taxon>Actinomycetes</taxon>
        <taxon>Propionibacteriales</taxon>
        <taxon>Nocardioidaceae</taxon>
        <taxon>Nocardioides</taxon>
    </lineage>
</organism>
<feature type="signal peptide" evidence="2">
    <location>
        <begin position="1"/>
        <end position="16"/>
    </location>
</feature>
<keyword evidence="4" id="KW-1185">Reference proteome</keyword>
<name>A0A7G9R864_9ACTN</name>
<feature type="compositionally biased region" description="Low complexity" evidence="1">
    <location>
        <begin position="41"/>
        <end position="51"/>
    </location>
</feature>
<evidence type="ECO:0000256" key="2">
    <source>
        <dbReference type="SAM" id="SignalP"/>
    </source>
</evidence>
<dbReference type="Proteomes" id="UP000515947">
    <property type="component" value="Chromosome"/>
</dbReference>
<reference evidence="3 4" key="1">
    <citation type="submission" date="2020-08" db="EMBL/GenBank/DDBJ databases">
        <title>Genome sequence of Nocardioides mesophilus KACC 16243T.</title>
        <authorList>
            <person name="Hyun D.-W."/>
            <person name="Bae J.-W."/>
        </authorList>
    </citation>
    <scope>NUCLEOTIDE SEQUENCE [LARGE SCALE GENOMIC DNA]</scope>
    <source>
        <strain evidence="3 4">KACC 16243</strain>
    </source>
</reference>
<proteinExistence type="predicted"/>
<dbReference type="EMBL" id="CP060713">
    <property type="protein sequence ID" value="QNN51789.1"/>
    <property type="molecule type" value="Genomic_DNA"/>
</dbReference>
<dbReference type="AlphaFoldDB" id="A0A7G9R864"/>
<feature type="compositionally biased region" description="Gly residues" evidence="1">
    <location>
        <begin position="53"/>
        <end position="62"/>
    </location>
</feature>
<feature type="region of interest" description="Disordered" evidence="1">
    <location>
        <begin position="41"/>
        <end position="66"/>
    </location>
</feature>
<evidence type="ECO:0000256" key="1">
    <source>
        <dbReference type="SAM" id="MobiDB-lite"/>
    </source>
</evidence>
<gene>
    <name evidence="3" type="ORF">H9L09_14735</name>
</gene>
<keyword evidence="2" id="KW-0732">Signal</keyword>
<protein>
    <recommendedName>
        <fullName evidence="5">ATP/GTP-binding protein</fullName>
    </recommendedName>
</protein>
<accession>A0A7G9R864</accession>
<evidence type="ECO:0000313" key="4">
    <source>
        <dbReference type="Proteomes" id="UP000515947"/>
    </source>
</evidence>
<feature type="chain" id="PRO_5029009711" description="ATP/GTP-binding protein" evidence="2">
    <location>
        <begin position="17"/>
        <end position="304"/>
    </location>
</feature>
<dbReference type="RefSeq" id="WP_187577626.1">
    <property type="nucleotide sequence ID" value="NZ_CP060713.1"/>
</dbReference>
<sequence>MALLLPLLVVAPRAVADGDSQCPPGTNPVSVGSGVICVVVTDPGEPSNPGDPGDPGNGGRGPPVGCYKSDGTEVPCQTHDGTWWSGHQCYAAPYDAPPGTPAWQGHTDGSLWQCTSCTSAGVATTCNVQILWTAPGQEPGPPTPEELAATALGLMPLAMADIRTAPEPPAATYIGVENWLWIPDGQWATLHKSVTAGATTVTVTATPSQTVWDLGPTAVTCYGPGKPWVQGMTEAASTTCAYTYKETSDREPQGQFQISATIRYHVTWSCSGTCPTTGGDLGLVDAPAGASTMRVLQRQTVVVQ</sequence>